<dbReference type="InParanoid" id="Q3AFW3"/>
<dbReference type="CDD" id="cd11715">
    <property type="entry name" value="THUMP_AdoMetMT"/>
    <property type="match status" value="1"/>
</dbReference>
<dbReference type="HOGENOM" id="CLU_032119_3_1_9"/>
<dbReference type="AlphaFoldDB" id="Q3AFW3"/>
<dbReference type="GO" id="GO:0003723">
    <property type="term" value="F:RNA binding"/>
    <property type="evidence" value="ECO:0007669"/>
    <property type="project" value="UniProtKB-UniRule"/>
</dbReference>
<dbReference type="InterPro" id="IPR029063">
    <property type="entry name" value="SAM-dependent_MTases_sf"/>
</dbReference>
<keyword evidence="6" id="KW-1185">Reference proteome</keyword>
<dbReference type="KEGG" id="chy:CHY_0099"/>
<evidence type="ECO:0000313" key="5">
    <source>
        <dbReference type="EMBL" id="ABB16010.1"/>
    </source>
</evidence>
<sequence length="403" mass="46050">MASFRSTGFSRGDSGLILTATGGGFVKLSLIATAAFGLESVVALELKNLGINDVMVENGKVQFFGDYSTIARTNLWLRTADRVLIKVGEFYAESFEELFEKTKALPWEEFLPKNANFPVTGKAVRSKLMSVSDCQAIVKKAIVERLKGKYRLNWFPEDGPEFKIEVSLLKDLATLTIDTSGAGLHKRGYRKLTGRAPLRETLAAALVILSRWREDRAFSDPFCGSGTIPVEAALIGLNIAPGINREFAFMKWPWFPKKELERAREEARSKRRNLKLLIYGSDISEDELSYARYHAKAAGVEKSIRFFKKDFREVKFTEEYGWLISNLPYGERIGDVREVEKLYRELKILREKLPTWSFYFLTSHPAFEKLYGRKADKRRKLYNGKIETQFYQFFGPKPPKIIL</sequence>
<dbReference type="PROSITE" id="PS51165">
    <property type="entry name" value="THUMP"/>
    <property type="match status" value="1"/>
</dbReference>
<dbReference type="SMART" id="SM00981">
    <property type="entry name" value="THUMP"/>
    <property type="match status" value="1"/>
</dbReference>
<keyword evidence="2" id="KW-0808">Transferase</keyword>
<name>Q3AFW3_CARHZ</name>
<dbReference type="Pfam" id="PF22020">
    <property type="entry name" value="RlmL_1st"/>
    <property type="match status" value="1"/>
</dbReference>
<keyword evidence="3" id="KW-0694">RNA-binding</keyword>
<dbReference type="GO" id="GO:0070043">
    <property type="term" value="F:rRNA (guanine-N7-)-methyltransferase activity"/>
    <property type="evidence" value="ECO:0007669"/>
    <property type="project" value="TreeGrafter"/>
</dbReference>
<dbReference type="PANTHER" id="PTHR47313">
    <property type="entry name" value="RIBOSOMAL RNA LARGE SUBUNIT METHYLTRANSFERASE K/L"/>
    <property type="match status" value="1"/>
</dbReference>
<evidence type="ECO:0000259" key="4">
    <source>
        <dbReference type="PROSITE" id="PS51165"/>
    </source>
</evidence>
<feature type="domain" description="THUMP" evidence="4">
    <location>
        <begin position="69"/>
        <end position="179"/>
    </location>
</feature>
<keyword evidence="1 5" id="KW-0489">Methyltransferase</keyword>
<dbReference type="InterPro" id="IPR054170">
    <property type="entry name" value="RlmL_1st"/>
</dbReference>
<organism evidence="5 6">
    <name type="scientific">Carboxydothermus hydrogenoformans (strain ATCC BAA-161 / DSM 6008 / Z-2901)</name>
    <dbReference type="NCBI Taxonomy" id="246194"/>
    <lineage>
        <taxon>Bacteria</taxon>
        <taxon>Bacillati</taxon>
        <taxon>Bacillota</taxon>
        <taxon>Clostridia</taxon>
        <taxon>Thermoanaerobacterales</taxon>
        <taxon>Thermoanaerobacteraceae</taxon>
        <taxon>Carboxydothermus</taxon>
    </lineage>
</organism>
<dbReference type="Proteomes" id="UP000002706">
    <property type="component" value="Chromosome"/>
</dbReference>
<dbReference type="Pfam" id="PF01170">
    <property type="entry name" value="UPF0020"/>
    <property type="match status" value="1"/>
</dbReference>
<dbReference type="InterPro" id="IPR000241">
    <property type="entry name" value="RlmKL-like_Mtase"/>
</dbReference>
<dbReference type="Gene3D" id="3.40.50.150">
    <property type="entry name" value="Vaccinia Virus protein VP39"/>
    <property type="match status" value="1"/>
</dbReference>
<dbReference type="PANTHER" id="PTHR47313:SF1">
    <property type="entry name" value="RIBOSOMAL RNA LARGE SUBUNIT METHYLTRANSFERASE K_L"/>
    <property type="match status" value="1"/>
</dbReference>
<dbReference type="InterPro" id="IPR004114">
    <property type="entry name" value="THUMP_dom"/>
</dbReference>
<dbReference type="Pfam" id="PF02926">
    <property type="entry name" value="THUMP"/>
    <property type="match status" value="1"/>
</dbReference>
<evidence type="ECO:0000256" key="1">
    <source>
        <dbReference type="ARBA" id="ARBA00022603"/>
    </source>
</evidence>
<reference evidence="5 6" key="1">
    <citation type="journal article" date="2005" name="PLoS Genet.">
        <title>Life in hot carbon monoxide: the complete genome sequence of Carboxydothermus hydrogenoformans Z-2901.</title>
        <authorList>
            <person name="Wu M."/>
            <person name="Ren Q."/>
            <person name="Durkin A.S."/>
            <person name="Daugherty S.C."/>
            <person name="Brinkac L.M."/>
            <person name="Dodson R.J."/>
            <person name="Madupu R."/>
            <person name="Sullivan S.A."/>
            <person name="Kolonay J.F."/>
            <person name="Haft D.H."/>
            <person name="Nelson W.C."/>
            <person name="Tallon L.J."/>
            <person name="Jones K.M."/>
            <person name="Ulrich L.E."/>
            <person name="Gonzalez J.M."/>
            <person name="Zhulin I.B."/>
            <person name="Robb F.T."/>
            <person name="Eisen J.A."/>
        </authorList>
    </citation>
    <scope>NUCLEOTIDE SEQUENCE [LARGE SCALE GENOMIC DNA]</scope>
    <source>
        <strain evidence="6">ATCC BAA-161 / DSM 6008 / Z-2901</strain>
    </source>
</reference>
<dbReference type="Gene3D" id="3.30.2130.30">
    <property type="match status" value="1"/>
</dbReference>
<evidence type="ECO:0000313" key="6">
    <source>
        <dbReference type="Proteomes" id="UP000002706"/>
    </source>
</evidence>
<evidence type="ECO:0000256" key="2">
    <source>
        <dbReference type="ARBA" id="ARBA00022679"/>
    </source>
</evidence>
<dbReference type="eggNOG" id="COG0116">
    <property type="taxonomic scope" value="Bacteria"/>
</dbReference>
<evidence type="ECO:0000256" key="3">
    <source>
        <dbReference type="PROSITE-ProRule" id="PRU00529"/>
    </source>
</evidence>
<dbReference type="OrthoDB" id="9809404at2"/>
<gene>
    <name evidence="5" type="ordered locus">CHY_0099</name>
</gene>
<dbReference type="FunCoup" id="Q3AFW3">
    <property type="interactions" value="206"/>
</dbReference>
<protein>
    <submittedName>
        <fullName evidence="5">Putative methylase</fullName>
    </submittedName>
</protein>
<dbReference type="GO" id="GO:0008990">
    <property type="term" value="F:rRNA (guanine-N2-)-methyltransferase activity"/>
    <property type="evidence" value="ECO:0007669"/>
    <property type="project" value="TreeGrafter"/>
</dbReference>
<dbReference type="SUPFAM" id="SSF53335">
    <property type="entry name" value="S-adenosyl-L-methionine-dependent methyltransferases"/>
    <property type="match status" value="1"/>
</dbReference>
<dbReference type="EMBL" id="CP000141">
    <property type="protein sequence ID" value="ABB16010.1"/>
    <property type="molecule type" value="Genomic_DNA"/>
</dbReference>
<accession>Q3AFW3</accession>
<dbReference type="STRING" id="246194.CHY_0099"/>
<dbReference type="RefSeq" id="WP_011343047.1">
    <property type="nucleotide sequence ID" value="NC_007503.1"/>
</dbReference>
<proteinExistence type="predicted"/>